<gene>
    <name evidence="5" type="ORF">SSP0437_LOCUS12164</name>
</gene>
<dbReference type="Gene3D" id="1.10.640.10">
    <property type="entry name" value="Haem peroxidase domain superfamily, animal type"/>
    <property type="match status" value="1"/>
</dbReference>
<dbReference type="SUPFAM" id="SSF48113">
    <property type="entry name" value="Heme-dependent peroxidases"/>
    <property type="match status" value="1"/>
</dbReference>
<dbReference type="InterPro" id="IPR010255">
    <property type="entry name" value="Haem_peroxidase_sf"/>
</dbReference>
<dbReference type="GO" id="GO:0020037">
    <property type="term" value="F:heme binding"/>
    <property type="evidence" value="ECO:0007669"/>
    <property type="project" value="InterPro"/>
</dbReference>
<dbReference type="PROSITE" id="PS50292">
    <property type="entry name" value="PEROXIDASE_3"/>
    <property type="match status" value="1"/>
</dbReference>
<accession>A0A7S1YLZ5</accession>
<feature type="region of interest" description="Disordered" evidence="4">
    <location>
        <begin position="204"/>
        <end position="225"/>
    </location>
</feature>
<evidence type="ECO:0000256" key="2">
    <source>
        <dbReference type="ARBA" id="ARBA00022525"/>
    </source>
</evidence>
<dbReference type="Pfam" id="PF03098">
    <property type="entry name" value="An_peroxidase"/>
    <property type="match status" value="1"/>
</dbReference>
<dbReference type="InterPro" id="IPR019791">
    <property type="entry name" value="Haem_peroxidase_animal"/>
</dbReference>
<protein>
    <recommendedName>
        <fullName evidence="6">Peroxidase</fullName>
    </recommendedName>
</protein>
<dbReference type="AlphaFoldDB" id="A0A7S1YLZ5"/>
<dbReference type="PANTHER" id="PTHR11475:SF4">
    <property type="entry name" value="CHORION PEROXIDASE"/>
    <property type="match status" value="1"/>
</dbReference>
<evidence type="ECO:0000256" key="1">
    <source>
        <dbReference type="ARBA" id="ARBA00004613"/>
    </source>
</evidence>
<dbReference type="GO" id="GO:0004601">
    <property type="term" value="F:peroxidase activity"/>
    <property type="evidence" value="ECO:0007669"/>
    <property type="project" value="InterPro"/>
</dbReference>
<comment type="subcellular location">
    <subcellularLocation>
        <location evidence="1">Secreted</location>
    </subcellularLocation>
</comment>
<dbReference type="InterPro" id="IPR037120">
    <property type="entry name" value="Haem_peroxidase_sf_animal"/>
</dbReference>
<keyword evidence="3" id="KW-0325">Glycoprotein</keyword>
<dbReference type="GO" id="GO:0005576">
    <property type="term" value="C:extracellular region"/>
    <property type="evidence" value="ECO:0007669"/>
    <property type="project" value="UniProtKB-SubCell"/>
</dbReference>
<dbReference type="EMBL" id="HBGL01015525">
    <property type="protein sequence ID" value="CAD9308948.1"/>
    <property type="molecule type" value="Transcribed_RNA"/>
</dbReference>
<keyword evidence="2" id="KW-0964">Secreted</keyword>
<reference evidence="5" key="1">
    <citation type="submission" date="2021-01" db="EMBL/GenBank/DDBJ databases">
        <authorList>
            <person name="Corre E."/>
            <person name="Pelletier E."/>
            <person name="Niang G."/>
            <person name="Scheremetjew M."/>
            <person name="Finn R."/>
            <person name="Kale V."/>
            <person name="Holt S."/>
            <person name="Cochrane G."/>
            <person name="Meng A."/>
            <person name="Brown T."/>
            <person name="Cohen L."/>
        </authorList>
    </citation>
    <scope>NUCLEOTIDE SEQUENCE</scope>
    <source>
        <strain evidence="5">ATCC 50979</strain>
    </source>
</reference>
<evidence type="ECO:0000313" key="5">
    <source>
        <dbReference type="EMBL" id="CAD9308948.1"/>
    </source>
</evidence>
<evidence type="ECO:0000256" key="3">
    <source>
        <dbReference type="ARBA" id="ARBA00023180"/>
    </source>
</evidence>
<sequence>MGRPVMAGLSIDIGSPVGEQGCPWAWLQVLNVSAARQLEPDEHLPDDEAISPAARGHRSVVASIVLPRANLPITWSSKQGAASSLTVTARVSVGSACDLSVSEILGFPRAAKASQLVDRDCRRASVTASLTVDELAEGLSDVRDRAAVQRWLSAWATDALTALRRLGSVTRWPCPQVHQTRSGECNSVNHPSFGTVGTPLLRLPTRDPDYEGNRTSGRPRTAKLPSARTVANTLASQVRSQSLAAASRARHSLLFVAFTRLVSLDLVRVPVDYQTPFPIPLARPLLDVAEGLTPRQLAATVTPDGKGLAYWRSRAATQIVAVDEGVSGEPYLLEEPRVDGRDQLNDATAFLDLSWLYGVSAVEESTVRSFIRGELRTSGRDGRAPPRLPGRRGALVFADPRVAADAETAALATLFLREHNHIAATLRAARPMTDDETLFAQARRINIAQYQAMVLAHWLPALTGRTLPTYEGYEPSVNPTVRNFFAAVPFYLDAAMRPNPVSTFPGGDELSTGDAVDQILAGATERLARPLSPDWAPDLREGYGAADTSTASYDLLATAIQRARDHGLPAYNGARIALGLEPVRSFDTFRSLASTMEQLYPGAMSIDVLPAALLEEPENKCGILGPLLSVAVTEQLLRARDGDRFYYEAVRWPKRLFQEFPRLRDVVRGHVSLNDLVSRNTALRNVTADLFVIADAAGSARCPLEPQ</sequence>
<evidence type="ECO:0000256" key="4">
    <source>
        <dbReference type="SAM" id="MobiDB-lite"/>
    </source>
</evidence>
<dbReference type="PRINTS" id="PR00457">
    <property type="entry name" value="ANPEROXIDASE"/>
</dbReference>
<proteinExistence type="predicted"/>
<dbReference type="GO" id="GO:0006979">
    <property type="term" value="P:response to oxidative stress"/>
    <property type="evidence" value="ECO:0007669"/>
    <property type="project" value="InterPro"/>
</dbReference>
<organism evidence="5">
    <name type="scientific">Sexangularia sp. CB-2014</name>
    <dbReference type="NCBI Taxonomy" id="1486929"/>
    <lineage>
        <taxon>Eukaryota</taxon>
        <taxon>Amoebozoa</taxon>
        <taxon>Tubulinea</taxon>
        <taxon>Elardia</taxon>
        <taxon>Arcellinida</taxon>
        <taxon>Arcellinida incertae sedis</taxon>
        <taxon>Sexangularia</taxon>
    </lineage>
</organism>
<dbReference type="PANTHER" id="PTHR11475">
    <property type="entry name" value="OXIDASE/PEROXIDASE"/>
    <property type="match status" value="1"/>
</dbReference>
<evidence type="ECO:0008006" key="6">
    <source>
        <dbReference type="Google" id="ProtNLM"/>
    </source>
</evidence>
<name>A0A7S1YLZ5_9EUKA</name>